<evidence type="ECO:0000256" key="2">
    <source>
        <dbReference type="ARBA" id="ARBA00022723"/>
    </source>
</evidence>
<dbReference type="InterPro" id="IPR008972">
    <property type="entry name" value="Cupredoxin"/>
</dbReference>
<evidence type="ECO:0000313" key="9">
    <source>
        <dbReference type="EMBL" id="QEG24373.1"/>
    </source>
</evidence>
<dbReference type="Gene3D" id="3.40.30.10">
    <property type="entry name" value="Glutaredoxin"/>
    <property type="match status" value="1"/>
</dbReference>
<dbReference type="KEGG" id="mff:MFFC18_42920"/>
<dbReference type="InterPro" id="IPR013766">
    <property type="entry name" value="Thioredoxin_domain"/>
</dbReference>
<keyword evidence="10" id="KW-1185">Reference proteome</keyword>
<evidence type="ECO:0000259" key="7">
    <source>
        <dbReference type="PROSITE" id="PS51007"/>
    </source>
</evidence>
<dbReference type="GO" id="GO:0016209">
    <property type="term" value="F:antioxidant activity"/>
    <property type="evidence" value="ECO:0007669"/>
    <property type="project" value="InterPro"/>
</dbReference>
<dbReference type="PROSITE" id="PS51007">
    <property type="entry name" value="CYTC"/>
    <property type="match status" value="1"/>
</dbReference>
<feature type="domain" description="Thioredoxin" evidence="8">
    <location>
        <begin position="30"/>
        <end position="177"/>
    </location>
</feature>
<dbReference type="InterPro" id="IPR013427">
    <property type="entry name" value="Haem-bd_dom_put"/>
</dbReference>
<evidence type="ECO:0000313" key="10">
    <source>
        <dbReference type="Proteomes" id="UP000322214"/>
    </source>
</evidence>
<feature type="domain" description="Cytochrome c" evidence="7">
    <location>
        <begin position="653"/>
        <end position="795"/>
    </location>
</feature>
<dbReference type="RefSeq" id="WP_075084047.1">
    <property type="nucleotide sequence ID" value="NZ_CP042912.1"/>
</dbReference>
<proteinExistence type="predicted"/>
<dbReference type="EMBL" id="CP042912">
    <property type="protein sequence ID" value="QEG24373.1"/>
    <property type="molecule type" value="Genomic_DNA"/>
</dbReference>
<feature type="chain" id="PRO_5022663955" evidence="6">
    <location>
        <begin position="20"/>
        <end position="796"/>
    </location>
</feature>
<evidence type="ECO:0000256" key="1">
    <source>
        <dbReference type="ARBA" id="ARBA00022617"/>
    </source>
</evidence>
<dbReference type="SUPFAM" id="SSF46626">
    <property type="entry name" value="Cytochrome c"/>
    <property type="match status" value="1"/>
</dbReference>
<dbReference type="Gene3D" id="2.60.40.420">
    <property type="entry name" value="Cupredoxins - blue copper proteins"/>
    <property type="match status" value="1"/>
</dbReference>
<dbReference type="CDD" id="cd04233">
    <property type="entry name" value="Auracyanin"/>
    <property type="match status" value="1"/>
</dbReference>
<dbReference type="GO" id="GO:0020037">
    <property type="term" value="F:heme binding"/>
    <property type="evidence" value="ECO:0007669"/>
    <property type="project" value="InterPro"/>
</dbReference>
<reference evidence="9 10" key="1">
    <citation type="submission" date="2019-08" db="EMBL/GenBank/DDBJ databases">
        <title>Deep-cultivation of Planctomycetes and their phenomic and genomic characterization uncovers novel biology.</title>
        <authorList>
            <person name="Wiegand S."/>
            <person name="Jogler M."/>
            <person name="Boedeker C."/>
            <person name="Pinto D."/>
            <person name="Vollmers J."/>
            <person name="Rivas-Marin E."/>
            <person name="Kohn T."/>
            <person name="Peeters S.H."/>
            <person name="Heuer A."/>
            <person name="Rast P."/>
            <person name="Oberbeckmann S."/>
            <person name="Bunk B."/>
            <person name="Jeske O."/>
            <person name="Meyerdierks A."/>
            <person name="Storesund J.E."/>
            <person name="Kallscheuer N."/>
            <person name="Luecker S."/>
            <person name="Lage O.M."/>
            <person name="Pohl T."/>
            <person name="Merkel B.J."/>
            <person name="Hornburger P."/>
            <person name="Mueller R.-W."/>
            <person name="Bruemmer F."/>
            <person name="Labrenz M."/>
            <person name="Spormann A.M."/>
            <person name="Op den Camp H."/>
            <person name="Overmann J."/>
            <person name="Amann R."/>
            <person name="Jetten M.S.M."/>
            <person name="Mascher T."/>
            <person name="Medema M.H."/>
            <person name="Devos D.P."/>
            <person name="Kaster A.-K."/>
            <person name="Ovreas L."/>
            <person name="Rohde M."/>
            <person name="Galperin M.Y."/>
            <person name="Jogler C."/>
        </authorList>
    </citation>
    <scope>NUCLEOTIDE SEQUENCE [LARGE SCALE GENOMIC DNA]</scope>
    <source>
        <strain evidence="9 10">FC18</strain>
    </source>
</reference>
<dbReference type="OrthoDB" id="9814063at2"/>
<dbReference type="AlphaFoldDB" id="A0A5B9PQ04"/>
<evidence type="ECO:0000256" key="6">
    <source>
        <dbReference type="SAM" id="SignalP"/>
    </source>
</evidence>
<dbReference type="GO" id="GO:0009055">
    <property type="term" value="F:electron transfer activity"/>
    <property type="evidence" value="ECO:0007669"/>
    <property type="project" value="InterPro"/>
</dbReference>
<keyword evidence="3 5" id="KW-0408">Iron</keyword>
<name>A0A5B9PQ04_9BACT</name>
<dbReference type="SUPFAM" id="SSF49503">
    <property type="entry name" value="Cupredoxins"/>
    <property type="match status" value="1"/>
</dbReference>
<dbReference type="Pfam" id="PF00034">
    <property type="entry name" value="Cytochrom_C"/>
    <property type="match status" value="1"/>
</dbReference>
<evidence type="ECO:0000256" key="3">
    <source>
        <dbReference type="ARBA" id="ARBA00023004"/>
    </source>
</evidence>
<dbReference type="Proteomes" id="UP000322214">
    <property type="component" value="Chromosome"/>
</dbReference>
<dbReference type="InterPro" id="IPR000866">
    <property type="entry name" value="AhpC/TSA"/>
</dbReference>
<evidence type="ECO:0000259" key="8">
    <source>
        <dbReference type="PROSITE" id="PS51352"/>
    </source>
</evidence>
<sequence length="796" mass="87521" precursor="true">MKFALSLIVAIAACSSLHANNNHNHSHTVSASPAALPSWNLAGANRKIISSDQFSGRPYVMVLHLGKGCLHCAEQLQAFGNRSSSFRDIGVEVIGVSTDDSETLTQQLADLGGTFALENLCSDHELNLFRQTGAFDKATNKPLHGTILVDAAGRVRWSSIGDHPFMKIDQLLAEASLVSTGATTTQEDDNPDRPKIFLDKPARVVAYQLKRLDNERLLMVSRKTDDKKYAPVWSAILTRDGMDRQYRKESLAALVKLNESDSATELIAALDAMKSSSDSEKESSRELANMLLRLDAEKLKAAADQLVESTSSGNTVLATASFAALATAGLSDKAISTSQIDADHTIHWLNSIGMIRDRDTRNGFREQVVSKIGSADDIAIRQAALSAMKHFSTDQAETWSLVASKVKDGKLRDAAIKTLLALPMESANAQQATKLVERLLKRAEAMPAAKRTGEKALLAMELVDELLATMDDDSAAAFRDRMSKVSVRVVRIKTVKEEMRYDVPYFAAQAGRPIQIVLQNEDLMPHNLLVCQPGKLKQVAADGLRAGPTGGKDGKQYVPKTNDVLFATDMVQAHQQERLTFTVPTKPGAYPFVCTFPQHWSRMYGVMVVVDDLAAWEKNPIKPEDPIGNTRQLVKNWTIDDFKAELEMDLSEHSIEAGKRIFTEATCAQCHRLGEFGGAGANVGPALDELYKRWEFERGAALKQVFDPSSHIDPQYKMFIVATDDGQTRSGLIVSQDDESIELLESGSVSETTKILKDEVEEMAESKKSIMPKALLDNFSKEEILDLVHYLESNQK</sequence>
<dbReference type="GO" id="GO:0046872">
    <property type="term" value="F:metal ion binding"/>
    <property type="evidence" value="ECO:0007669"/>
    <property type="project" value="UniProtKB-KW"/>
</dbReference>
<dbReference type="Pfam" id="PF00578">
    <property type="entry name" value="AhpC-TSA"/>
    <property type="match status" value="1"/>
</dbReference>
<dbReference type="Gene3D" id="1.10.760.10">
    <property type="entry name" value="Cytochrome c-like domain"/>
    <property type="match status" value="1"/>
</dbReference>
<dbReference type="GO" id="GO:0016491">
    <property type="term" value="F:oxidoreductase activity"/>
    <property type="evidence" value="ECO:0007669"/>
    <property type="project" value="InterPro"/>
</dbReference>
<dbReference type="NCBIfam" id="TIGR02603">
    <property type="entry name" value="CxxCH_TIGR02603"/>
    <property type="match status" value="1"/>
</dbReference>
<evidence type="ECO:0000256" key="4">
    <source>
        <dbReference type="ARBA" id="ARBA00023008"/>
    </source>
</evidence>
<organism evidence="9 10">
    <name type="scientific">Mariniblastus fucicola</name>
    <dbReference type="NCBI Taxonomy" id="980251"/>
    <lineage>
        <taxon>Bacteria</taxon>
        <taxon>Pseudomonadati</taxon>
        <taxon>Planctomycetota</taxon>
        <taxon>Planctomycetia</taxon>
        <taxon>Pirellulales</taxon>
        <taxon>Pirellulaceae</taxon>
        <taxon>Mariniblastus</taxon>
    </lineage>
</organism>
<dbReference type="InterPro" id="IPR028871">
    <property type="entry name" value="BlueCu_1_BS"/>
</dbReference>
<evidence type="ECO:0000256" key="5">
    <source>
        <dbReference type="PROSITE-ProRule" id="PRU00433"/>
    </source>
</evidence>
<protein>
    <submittedName>
        <fullName evidence="9">AhpC/TSA family protein</fullName>
    </submittedName>
</protein>
<dbReference type="PROSITE" id="PS51352">
    <property type="entry name" value="THIOREDOXIN_2"/>
    <property type="match status" value="1"/>
</dbReference>
<dbReference type="InterPro" id="IPR036909">
    <property type="entry name" value="Cyt_c-like_dom_sf"/>
</dbReference>
<dbReference type="PANTHER" id="PTHR33546:SF1">
    <property type="entry name" value="LARGE, MULTIFUNCTIONAL SECRETED PROTEIN"/>
    <property type="match status" value="1"/>
</dbReference>
<dbReference type="InterPro" id="IPR009056">
    <property type="entry name" value="Cyt_c-like_dom"/>
</dbReference>
<dbReference type="STRING" id="980251.GCA_001642875_01279"/>
<dbReference type="SUPFAM" id="SSF52833">
    <property type="entry name" value="Thioredoxin-like"/>
    <property type="match status" value="1"/>
</dbReference>
<accession>A0A5B9PQ04</accession>
<dbReference type="InterPro" id="IPR036249">
    <property type="entry name" value="Thioredoxin-like_sf"/>
</dbReference>
<dbReference type="PROSITE" id="PS00196">
    <property type="entry name" value="COPPER_BLUE"/>
    <property type="match status" value="1"/>
</dbReference>
<keyword evidence="4" id="KW-0186">Copper</keyword>
<keyword evidence="1 5" id="KW-0349">Heme</keyword>
<feature type="signal peptide" evidence="6">
    <location>
        <begin position="1"/>
        <end position="19"/>
    </location>
</feature>
<keyword evidence="6" id="KW-0732">Signal</keyword>
<dbReference type="PANTHER" id="PTHR33546">
    <property type="entry name" value="LARGE, MULTIFUNCTIONAL SECRETED PROTEIN-RELATED"/>
    <property type="match status" value="1"/>
</dbReference>
<keyword evidence="2 5" id="KW-0479">Metal-binding</keyword>
<gene>
    <name evidence="9" type="ORF">MFFC18_42920</name>
</gene>